<evidence type="ECO:0000313" key="2">
    <source>
        <dbReference type="EMBL" id="OQK16310.1"/>
    </source>
</evidence>
<dbReference type="STRING" id="1420851.AU255_14570"/>
<sequence length="122" mass="15105">MNKMTKLKSTALIAIMLILSPTMVMAERHDHSNNHVSNQRAYQARYNNNSHDKYDRHHNEYRHYNKHNRHDEYRHYNKHHRHYDKHAYKHWRREHRHHHHDYQPAGILLGIQNGNFSFLLRD</sequence>
<name>A0A1V8M424_9GAMM</name>
<accession>A0A1V8M424</accession>
<keyword evidence="3" id="KW-1185">Reference proteome</keyword>
<gene>
    <name evidence="2" type="ORF">AU255_14570</name>
</gene>
<dbReference type="EMBL" id="LPUF01000002">
    <property type="protein sequence ID" value="OQK16310.1"/>
    <property type="molecule type" value="Genomic_DNA"/>
</dbReference>
<comment type="caution">
    <text evidence="2">The sequence shown here is derived from an EMBL/GenBank/DDBJ whole genome shotgun (WGS) entry which is preliminary data.</text>
</comment>
<dbReference type="Proteomes" id="UP000191980">
    <property type="component" value="Unassembled WGS sequence"/>
</dbReference>
<evidence type="ECO:0000256" key="1">
    <source>
        <dbReference type="SAM" id="SignalP"/>
    </source>
</evidence>
<dbReference type="AlphaFoldDB" id="A0A1V8M424"/>
<feature type="signal peptide" evidence="1">
    <location>
        <begin position="1"/>
        <end position="26"/>
    </location>
</feature>
<evidence type="ECO:0000313" key="3">
    <source>
        <dbReference type="Proteomes" id="UP000191980"/>
    </source>
</evidence>
<feature type="chain" id="PRO_5010726977" evidence="1">
    <location>
        <begin position="27"/>
        <end position="122"/>
    </location>
</feature>
<proteinExistence type="predicted"/>
<reference evidence="2 3" key="1">
    <citation type="submission" date="2015-12" db="EMBL/GenBank/DDBJ databases">
        <authorList>
            <person name="Shamseldin A."/>
            <person name="Moawad H."/>
            <person name="Abd El-Rahim W.M."/>
            <person name="Sadowsky M.J."/>
        </authorList>
    </citation>
    <scope>NUCLEOTIDE SEQUENCE [LARGE SCALE GENOMIC DNA]</scope>
    <source>
        <strain evidence="2 3">WF1</strain>
    </source>
</reference>
<keyword evidence="1" id="KW-0732">Signal</keyword>
<organism evidence="2 3">
    <name type="scientific">Methyloprofundus sedimenti</name>
    <dbReference type="NCBI Taxonomy" id="1420851"/>
    <lineage>
        <taxon>Bacteria</taxon>
        <taxon>Pseudomonadati</taxon>
        <taxon>Pseudomonadota</taxon>
        <taxon>Gammaproteobacteria</taxon>
        <taxon>Methylococcales</taxon>
        <taxon>Methylococcaceae</taxon>
        <taxon>Methyloprofundus</taxon>
    </lineage>
</organism>
<protein>
    <submittedName>
        <fullName evidence="2">Uncharacterized protein</fullName>
    </submittedName>
</protein>